<gene>
    <name evidence="1" type="ORF">CDAR_579751</name>
</gene>
<evidence type="ECO:0008006" key="3">
    <source>
        <dbReference type="Google" id="ProtNLM"/>
    </source>
</evidence>
<sequence length="150" mass="18065">MSEVHCLNRFHQRYVDVSHRRRRKDSFILLIGCLLWIPTSCRHLPDLGSGFFFPFSRFISTSEIPSSHNRFLPPNSSDKYDKTYHFLLICALKDKRRGDLNQELVPEKRRSRKNWERAMRSFDPEFYSLDDSRLHRASFREKIRKFLLSI</sequence>
<accession>A0AAV4PW67</accession>
<keyword evidence="2" id="KW-1185">Reference proteome</keyword>
<evidence type="ECO:0000313" key="2">
    <source>
        <dbReference type="Proteomes" id="UP001054837"/>
    </source>
</evidence>
<proteinExistence type="predicted"/>
<reference evidence="1 2" key="1">
    <citation type="submission" date="2021-06" db="EMBL/GenBank/DDBJ databases">
        <title>Caerostris darwini draft genome.</title>
        <authorList>
            <person name="Kono N."/>
            <person name="Arakawa K."/>
        </authorList>
    </citation>
    <scope>NUCLEOTIDE SEQUENCE [LARGE SCALE GENOMIC DNA]</scope>
</reference>
<comment type="caution">
    <text evidence="1">The sequence shown here is derived from an EMBL/GenBank/DDBJ whole genome shotgun (WGS) entry which is preliminary data.</text>
</comment>
<dbReference type="Proteomes" id="UP001054837">
    <property type="component" value="Unassembled WGS sequence"/>
</dbReference>
<protein>
    <recommendedName>
        <fullName evidence="3">Ycf2</fullName>
    </recommendedName>
</protein>
<organism evidence="1 2">
    <name type="scientific">Caerostris darwini</name>
    <dbReference type="NCBI Taxonomy" id="1538125"/>
    <lineage>
        <taxon>Eukaryota</taxon>
        <taxon>Metazoa</taxon>
        <taxon>Ecdysozoa</taxon>
        <taxon>Arthropoda</taxon>
        <taxon>Chelicerata</taxon>
        <taxon>Arachnida</taxon>
        <taxon>Araneae</taxon>
        <taxon>Araneomorphae</taxon>
        <taxon>Entelegynae</taxon>
        <taxon>Araneoidea</taxon>
        <taxon>Araneidae</taxon>
        <taxon>Caerostris</taxon>
    </lineage>
</organism>
<dbReference type="EMBL" id="BPLQ01003435">
    <property type="protein sequence ID" value="GIY00479.1"/>
    <property type="molecule type" value="Genomic_DNA"/>
</dbReference>
<dbReference type="AlphaFoldDB" id="A0AAV4PW67"/>
<name>A0AAV4PW67_9ARAC</name>
<evidence type="ECO:0000313" key="1">
    <source>
        <dbReference type="EMBL" id="GIY00479.1"/>
    </source>
</evidence>